<evidence type="ECO:0000313" key="14">
    <source>
        <dbReference type="Proteomes" id="UP000503096"/>
    </source>
</evidence>
<dbReference type="Gene3D" id="1.10.730.10">
    <property type="entry name" value="Isoleucyl-tRNA Synthetase, Domain 1"/>
    <property type="match status" value="1"/>
</dbReference>
<comment type="subcellular location">
    <subcellularLocation>
        <location evidence="1 11">Cytoplasm</location>
    </subcellularLocation>
</comment>
<dbReference type="GO" id="GO:0004820">
    <property type="term" value="F:glycine-tRNA ligase activity"/>
    <property type="evidence" value="ECO:0007669"/>
    <property type="project" value="UniProtKB-UniRule"/>
</dbReference>
<gene>
    <name evidence="11 13" type="primary">glyS</name>
    <name evidence="13" type="ORF">DSM104440_00460</name>
</gene>
<evidence type="ECO:0000256" key="3">
    <source>
        <dbReference type="ARBA" id="ARBA00011209"/>
    </source>
</evidence>
<keyword evidence="14" id="KW-1185">Reference proteome</keyword>
<keyword evidence="6 11" id="KW-0547">Nucleotide-binding</keyword>
<dbReference type="FunCoup" id="A0A6M4H565">
    <property type="interactions" value="565"/>
</dbReference>
<evidence type="ECO:0000259" key="12">
    <source>
        <dbReference type="Pfam" id="PF05746"/>
    </source>
</evidence>
<evidence type="ECO:0000256" key="1">
    <source>
        <dbReference type="ARBA" id="ARBA00004496"/>
    </source>
</evidence>
<dbReference type="PANTHER" id="PTHR30075">
    <property type="entry name" value="GLYCYL-TRNA SYNTHETASE"/>
    <property type="match status" value="1"/>
</dbReference>
<sequence length="704" mass="75829">MSAPLLVELICEELPPKALARLGAAFANGLRDGLAKRGLIDPKEEALAFSTPRRLAAGFRQVRAASEPKAIEVKLMPVSIGLDAAGKPTPALLKKLEAAGLAGADPATFKRRVDGKAEALFADATTPAIPLVEALQAALDETLAALPIPKLMSYQLADGTTTVHFVRPARALVALHGENIVPISALGLKAGRETHGHRFLGAARIALKRADDYERALGEEGGVIASFARRRAAIAQQLDAAAKTHAGSLGAAGSYDALLDEVTALVEMPTVYAGTFADAFLEVPQECLILTMRQNQKYFPLFDAAGKLTHRFLIVSNMKLADPTNIVQGNERVVRPRLADARFFFETDKKTKLADRVAQLGAIVYHNKLGTQAERVERLRRLASRIQVMLPRGSVGMPYADRAALLAKADLVTLMVGEFPELQGIMGKYYAEADGEEPSVVRAIEQHYWPRFAGDELPTGDVSIALALADKLESLIGLFGIGQVPTGDKDPFGLRRAALGVLRILSEKAEARELDLGVLLREGVEGFPAGKLGAETAASVHAFMLDRLRSMLRDKGYDANEVEAVLADNPTQVKQVWDRIEAVKAFRALPEASALAAANKRIQNILRKSEGYGAVDFALLQLPEEKRLRETLTSVTTHANDLFAKNDFRGTLTALAAIRADVDAFFDKVLVNAEDPKLRAARLGLLSDLGGVMNKVADISKLSS</sequence>
<dbReference type="GO" id="GO:0005829">
    <property type="term" value="C:cytosol"/>
    <property type="evidence" value="ECO:0007669"/>
    <property type="project" value="TreeGrafter"/>
</dbReference>
<comment type="subunit">
    <text evidence="3 11">Tetramer of two alpha and two beta subunits.</text>
</comment>
<dbReference type="PROSITE" id="PS50861">
    <property type="entry name" value="AA_TRNA_LIGASE_II_GLYAB"/>
    <property type="match status" value="1"/>
</dbReference>
<dbReference type="Proteomes" id="UP000503096">
    <property type="component" value="Chromosome"/>
</dbReference>
<accession>A0A6M4H565</accession>
<evidence type="ECO:0000256" key="5">
    <source>
        <dbReference type="ARBA" id="ARBA00022598"/>
    </source>
</evidence>
<dbReference type="GO" id="GO:0004814">
    <property type="term" value="F:arginine-tRNA ligase activity"/>
    <property type="evidence" value="ECO:0007669"/>
    <property type="project" value="InterPro"/>
</dbReference>
<comment type="similarity">
    <text evidence="2 11">Belongs to the class-II aminoacyl-tRNA synthetase family.</text>
</comment>
<evidence type="ECO:0000256" key="10">
    <source>
        <dbReference type="ARBA" id="ARBA00047937"/>
    </source>
</evidence>
<keyword evidence="5 11" id="KW-0436">Ligase</keyword>
<dbReference type="Pfam" id="PF05746">
    <property type="entry name" value="DALR_1"/>
    <property type="match status" value="1"/>
</dbReference>
<keyword evidence="9 11" id="KW-0030">Aminoacyl-tRNA synthetase</keyword>
<dbReference type="EC" id="6.1.1.14" evidence="11"/>
<protein>
    <recommendedName>
        <fullName evidence="11">Glycine--tRNA ligase beta subunit</fullName>
        <ecNumber evidence="11">6.1.1.14</ecNumber>
    </recommendedName>
    <alternativeName>
        <fullName evidence="11">Glycyl-tRNA synthetase beta subunit</fullName>
        <shortName evidence="11">GlyRS</shortName>
    </alternativeName>
</protein>
<proteinExistence type="inferred from homology"/>
<evidence type="ECO:0000256" key="8">
    <source>
        <dbReference type="ARBA" id="ARBA00022917"/>
    </source>
</evidence>
<dbReference type="InterPro" id="IPR006194">
    <property type="entry name" value="Gly-tRNA-synth_heterodimer"/>
</dbReference>
<dbReference type="RefSeq" id="WP_171160424.1">
    <property type="nucleotide sequence ID" value="NZ_CP053073.1"/>
</dbReference>
<keyword evidence="7 11" id="KW-0067">ATP-binding</keyword>
<comment type="catalytic activity">
    <reaction evidence="10 11">
        <text>tRNA(Gly) + glycine + ATP = glycyl-tRNA(Gly) + AMP + diphosphate</text>
        <dbReference type="Rhea" id="RHEA:16013"/>
        <dbReference type="Rhea" id="RHEA-COMP:9664"/>
        <dbReference type="Rhea" id="RHEA-COMP:9683"/>
        <dbReference type="ChEBI" id="CHEBI:30616"/>
        <dbReference type="ChEBI" id="CHEBI:33019"/>
        <dbReference type="ChEBI" id="CHEBI:57305"/>
        <dbReference type="ChEBI" id="CHEBI:78442"/>
        <dbReference type="ChEBI" id="CHEBI:78522"/>
        <dbReference type="ChEBI" id="CHEBI:456215"/>
        <dbReference type="EC" id="6.1.1.14"/>
    </reaction>
</comment>
<evidence type="ECO:0000256" key="11">
    <source>
        <dbReference type="HAMAP-Rule" id="MF_00255"/>
    </source>
</evidence>
<dbReference type="GO" id="GO:0006420">
    <property type="term" value="P:arginyl-tRNA aminoacylation"/>
    <property type="evidence" value="ECO:0007669"/>
    <property type="project" value="InterPro"/>
</dbReference>
<dbReference type="PRINTS" id="PR01045">
    <property type="entry name" value="TRNASYNTHGB"/>
</dbReference>
<dbReference type="AlphaFoldDB" id="A0A6M4H565"/>
<organism evidence="13 14">
    <name type="scientific">Usitatibacter palustris</name>
    <dbReference type="NCBI Taxonomy" id="2732487"/>
    <lineage>
        <taxon>Bacteria</taxon>
        <taxon>Pseudomonadati</taxon>
        <taxon>Pseudomonadota</taxon>
        <taxon>Betaproteobacteria</taxon>
        <taxon>Nitrosomonadales</taxon>
        <taxon>Usitatibacteraceae</taxon>
        <taxon>Usitatibacter</taxon>
    </lineage>
</organism>
<evidence type="ECO:0000256" key="2">
    <source>
        <dbReference type="ARBA" id="ARBA00008226"/>
    </source>
</evidence>
<evidence type="ECO:0000256" key="7">
    <source>
        <dbReference type="ARBA" id="ARBA00022840"/>
    </source>
</evidence>
<evidence type="ECO:0000256" key="4">
    <source>
        <dbReference type="ARBA" id="ARBA00022490"/>
    </source>
</evidence>
<keyword evidence="8 11" id="KW-0648">Protein biosynthesis</keyword>
<dbReference type="HAMAP" id="MF_00255">
    <property type="entry name" value="Gly_tRNA_synth_beta"/>
    <property type="match status" value="1"/>
</dbReference>
<reference evidence="13 14" key="1">
    <citation type="submission" date="2020-04" db="EMBL/GenBank/DDBJ databases">
        <title>Usitatibacter rugosus gen. nov., sp. nov. and Usitatibacter palustris sp. nov., novel members of Usitatibacteraceae fam. nov. within the order Nitrosomonadales isolated from soil.</title>
        <authorList>
            <person name="Huber K.J."/>
            <person name="Neumann-Schaal M."/>
            <person name="Geppert A."/>
            <person name="Luckner M."/>
            <person name="Wanner G."/>
            <person name="Overmann J."/>
        </authorList>
    </citation>
    <scope>NUCLEOTIDE SEQUENCE [LARGE SCALE GENOMIC DNA]</scope>
    <source>
        <strain evidence="13 14">Swamp67</strain>
    </source>
</reference>
<keyword evidence="4 11" id="KW-0963">Cytoplasm</keyword>
<dbReference type="SUPFAM" id="SSF109604">
    <property type="entry name" value="HD-domain/PDEase-like"/>
    <property type="match status" value="1"/>
</dbReference>
<dbReference type="EMBL" id="CP053073">
    <property type="protein sequence ID" value="QJR13674.1"/>
    <property type="molecule type" value="Genomic_DNA"/>
</dbReference>
<dbReference type="InterPro" id="IPR008909">
    <property type="entry name" value="DALR_anticod-bd"/>
</dbReference>
<name>A0A6M4H565_9PROT</name>
<dbReference type="GO" id="GO:0006426">
    <property type="term" value="P:glycyl-tRNA aminoacylation"/>
    <property type="evidence" value="ECO:0007669"/>
    <property type="project" value="UniProtKB-UniRule"/>
</dbReference>
<dbReference type="Pfam" id="PF02092">
    <property type="entry name" value="tRNA_synt_2f"/>
    <property type="match status" value="1"/>
</dbReference>
<evidence type="ECO:0000256" key="6">
    <source>
        <dbReference type="ARBA" id="ARBA00022741"/>
    </source>
</evidence>
<dbReference type="InParanoid" id="A0A6M4H565"/>
<evidence type="ECO:0000313" key="13">
    <source>
        <dbReference type="EMBL" id="QJR13674.1"/>
    </source>
</evidence>
<feature type="domain" description="DALR anticodon binding" evidence="12">
    <location>
        <begin position="597"/>
        <end position="695"/>
    </location>
</feature>
<dbReference type="PANTHER" id="PTHR30075:SF2">
    <property type="entry name" value="GLYCINE--TRNA LIGASE, CHLOROPLASTIC_MITOCHONDRIAL 2"/>
    <property type="match status" value="1"/>
</dbReference>
<dbReference type="NCBIfam" id="TIGR00211">
    <property type="entry name" value="glyS"/>
    <property type="match status" value="1"/>
</dbReference>
<dbReference type="InterPro" id="IPR015944">
    <property type="entry name" value="Gly-tRNA-synth_bsu"/>
</dbReference>
<dbReference type="KEGG" id="upl:DSM104440_00460"/>
<dbReference type="GO" id="GO:0005524">
    <property type="term" value="F:ATP binding"/>
    <property type="evidence" value="ECO:0007669"/>
    <property type="project" value="UniProtKB-UniRule"/>
</dbReference>
<evidence type="ECO:0000256" key="9">
    <source>
        <dbReference type="ARBA" id="ARBA00023146"/>
    </source>
</evidence>